<reference evidence="1" key="1">
    <citation type="submission" date="2022-07" db="EMBL/GenBank/DDBJ databases">
        <title>Genome Sequence of Lecanicillium saksenae.</title>
        <authorList>
            <person name="Buettner E."/>
        </authorList>
    </citation>
    <scope>NUCLEOTIDE SEQUENCE</scope>
    <source>
        <strain evidence="1">VT-O1</strain>
    </source>
</reference>
<gene>
    <name evidence="1" type="ORF">NLG97_g4828</name>
</gene>
<name>A0ACC1QWR0_9HYPO</name>
<evidence type="ECO:0000313" key="1">
    <source>
        <dbReference type="EMBL" id="KAJ3493285.1"/>
    </source>
</evidence>
<sequence length="1354" mass="147973">MLAREAITDFQVTYACQIVATWAATETTQRFNTALSTTATGILALIITGFGHQLGETTNSSDLAFWISTLVANLSVIGVLLLTPRSLDKHLHGRAIDRQQSASLFELATFSWPYHAFIPSRLRSLTVKQLPYPPIHSCAAHLADTYAIHARNHRGRSLGYLLFRTHVFGIALQWILVAAKSSIILIPDYVQYRLLQWLGSNREPGVYGPGLRWALALGLSKSFDIIVSAWLEWTTESMVRAPIITTLRTLVHRKAMYLPAIVDDAAKGRASPLKEVIVEMRSHWTSYFFTDSHEIALALAKLISTACFLVMLVGWRCLAAGVVASALVLPLNTYLAKRYALSQAAATSLSSKRSATLTTALHAMRQIKLAAAEGLWVDKLRGLRRDQMKQRLNASLWMSAVVFSANISPTILAGVPVYIFTMSGQSLTADIAFTTISLFDSMQGGISLLPRKLPYTLDNWRSLCRLSALLQTTELSGKSVKPASTVALRSATAKWYCNRADDERHFALDNLTIEFPDGEVSVITGNTGSGKSLLLAAIAGEARLASGSIHRPWKDYRNTKLGIHEEKQLASASLAVVTQSPWMDNATIRDNILFGLPYEEDRYHQAVYSCALKQDFDQLKDGDASMVGIKGVTLSGGQRWRVALARALYSYATLILLDDVLSAVDTEVRDWIVEKALFGDLRKGRTCILATHHAKQCLAKAGYHVHLKDGKAVSQRCLASSTQAAEKSQKIEPEALGHVDAQQQDAAEPTLSSEHQREEKGQILKSKSKYRAYFEALGGSPVVLAAVLAALMLELIPLAQSWQLKEWSTSKTALEQPHTSHGLRYMASAAAHCVGVAAWNYFRTILGVNASQRLFDTMSASLFGAPLQWLEEASHGEITNRFSSDIRAADLKLPNDLGLLLKSGFQLVAILIASNMSLSTRDIMVIAALLYCYTVLTRQSKITRKTFTSLSSTATASLYQHLSSLQAPDAVSTIRAYGKIGHYTRVMYQLIDDCSAASWSEALSRIMIDFRAKILGVIFVTYSAMCVVLLGTEAGAAGVALAFALRFGTVTARFLQRITTIESGFDSIERIVEYCNLPQEPKSGTQPPDSWPTAGRVSITGLTAGYKPSLPPALENISFSVNPGRRVGVVGRTGAGKSSLTLAFARLINFRGGEIIIDGVDISHTRTDSLRKGLLIIPQDPYLFAGCLRTLLDPEGLHDDELLTNCLRRVGLSRGTASLHGNPMDLSFQLEDGGSNISQGQRQMLYLAKALISGKKLIIMDEATSSVDAETDVAIQAAIRAALPNTTMIVVAHRLATIVDFDTIVVLADGKIVEVGPPKTLYQQRGAFFNLISHSPDRQELIVRMTDGDGEVHS</sequence>
<protein>
    <submittedName>
        <fullName evidence="1">Uncharacterized protein</fullName>
    </submittedName>
</protein>
<evidence type="ECO:0000313" key="2">
    <source>
        <dbReference type="Proteomes" id="UP001148737"/>
    </source>
</evidence>
<accession>A0ACC1QWR0</accession>
<dbReference type="Proteomes" id="UP001148737">
    <property type="component" value="Unassembled WGS sequence"/>
</dbReference>
<keyword evidence="2" id="KW-1185">Reference proteome</keyword>
<proteinExistence type="predicted"/>
<comment type="caution">
    <text evidence="1">The sequence shown here is derived from an EMBL/GenBank/DDBJ whole genome shotgun (WGS) entry which is preliminary data.</text>
</comment>
<organism evidence="1 2">
    <name type="scientific">Lecanicillium saksenae</name>
    <dbReference type="NCBI Taxonomy" id="468837"/>
    <lineage>
        <taxon>Eukaryota</taxon>
        <taxon>Fungi</taxon>
        <taxon>Dikarya</taxon>
        <taxon>Ascomycota</taxon>
        <taxon>Pezizomycotina</taxon>
        <taxon>Sordariomycetes</taxon>
        <taxon>Hypocreomycetidae</taxon>
        <taxon>Hypocreales</taxon>
        <taxon>Cordycipitaceae</taxon>
        <taxon>Lecanicillium</taxon>
    </lineage>
</organism>
<dbReference type="EMBL" id="JANAKD010000503">
    <property type="protein sequence ID" value="KAJ3493285.1"/>
    <property type="molecule type" value="Genomic_DNA"/>
</dbReference>